<dbReference type="Proteomes" id="UP001183176">
    <property type="component" value="Unassembled WGS sequence"/>
</dbReference>
<dbReference type="Pfam" id="PF10604">
    <property type="entry name" value="Polyketide_cyc2"/>
    <property type="match status" value="1"/>
</dbReference>
<organism evidence="1 2">
    <name type="scientific">Jatrophihabitans lederbergiae</name>
    <dbReference type="NCBI Taxonomy" id="3075547"/>
    <lineage>
        <taxon>Bacteria</taxon>
        <taxon>Bacillati</taxon>
        <taxon>Actinomycetota</taxon>
        <taxon>Actinomycetes</taxon>
        <taxon>Jatrophihabitantales</taxon>
        <taxon>Jatrophihabitantaceae</taxon>
        <taxon>Jatrophihabitans</taxon>
    </lineage>
</organism>
<name>A0ABU2J807_9ACTN</name>
<reference evidence="2" key="1">
    <citation type="submission" date="2023-07" db="EMBL/GenBank/DDBJ databases">
        <title>30 novel species of actinomycetes from the DSMZ collection.</title>
        <authorList>
            <person name="Nouioui I."/>
        </authorList>
    </citation>
    <scope>NUCLEOTIDE SEQUENCE [LARGE SCALE GENOMIC DNA]</scope>
    <source>
        <strain evidence="2">DSM 44399</strain>
    </source>
</reference>
<protein>
    <submittedName>
        <fullName evidence="1">SRPBCC family protein</fullName>
    </submittedName>
</protein>
<proteinExistence type="predicted"/>
<dbReference type="EMBL" id="JAVREH010000004">
    <property type="protein sequence ID" value="MDT0260644.1"/>
    <property type="molecule type" value="Genomic_DNA"/>
</dbReference>
<evidence type="ECO:0000313" key="1">
    <source>
        <dbReference type="EMBL" id="MDT0260644.1"/>
    </source>
</evidence>
<dbReference type="SUPFAM" id="SSF55961">
    <property type="entry name" value="Bet v1-like"/>
    <property type="match status" value="1"/>
</dbReference>
<dbReference type="CDD" id="cd07812">
    <property type="entry name" value="SRPBCC"/>
    <property type="match status" value="1"/>
</dbReference>
<dbReference type="RefSeq" id="WP_311421801.1">
    <property type="nucleotide sequence ID" value="NZ_JAVREH010000004.1"/>
</dbReference>
<dbReference type="InterPro" id="IPR019587">
    <property type="entry name" value="Polyketide_cyclase/dehydratase"/>
</dbReference>
<gene>
    <name evidence="1" type="ORF">RM423_04480</name>
</gene>
<sequence>MIEITWQTRAPRHQVWAVLADGWLYASWVVGASRIRAVEGPWPNVEAKIHHSVGSWPVLLDDETKVEQSEPERLLRLMARTRPLGESLVELELVELDGDRGTEIRMREDFVSGPGKAIPTAIRHRALAARNRESLRRLSYLAEGDSR</sequence>
<comment type="caution">
    <text evidence="1">The sequence shown here is derived from an EMBL/GenBank/DDBJ whole genome shotgun (WGS) entry which is preliminary data.</text>
</comment>
<dbReference type="Gene3D" id="3.30.530.20">
    <property type="match status" value="1"/>
</dbReference>
<keyword evidence="2" id="KW-1185">Reference proteome</keyword>
<accession>A0ABU2J807</accession>
<dbReference type="InterPro" id="IPR023393">
    <property type="entry name" value="START-like_dom_sf"/>
</dbReference>
<evidence type="ECO:0000313" key="2">
    <source>
        <dbReference type="Proteomes" id="UP001183176"/>
    </source>
</evidence>